<feature type="repeat" description="WD" evidence="13">
    <location>
        <begin position="1023"/>
        <end position="1064"/>
    </location>
</feature>
<dbReference type="EMBL" id="JABDTM020027262">
    <property type="protein sequence ID" value="KAH0810792.1"/>
    <property type="molecule type" value="Genomic_DNA"/>
</dbReference>
<feature type="repeat" description="WD" evidence="13">
    <location>
        <begin position="1254"/>
        <end position="1295"/>
    </location>
</feature>
<reference evidence="17" key="1">
    <citation type="journal article" date="2020" name="J Insects Food Feed">
        <title>The yellow mealworm (Tenebrio molitor) genome: a resource for the emerging insects as food and feed industry.</title>
        <authorList>
            <person name="Eriksson T."/>
            <person name="Andere A."/>
            <person name="Kelstrup H."/>
            <person name="Emery V."/>
            <person name="Picard C."/>
        </authorList>
    </citation>
    <scope>NUCLEOTIDE SEQUENCE</scope>
    <source>
        <strain evidence="17">Stoneville</strain>
        <tissue evidence="17">Whole head</tissue>
    </source>
</reference>
<dbReference type="PROSITE" id="PS50294">
    <property type="entry name" value="WD_REPEATS_REGION"/>
    <property type="match status" value="5"/>
</dbReference>
<dbReference type="PROSITE" id="PS50240">
    <property type="entry name" value="TRYPSIN_DOM"/>
    <property type="match status" value="1"/>
</dbReference>
<dbReference type="GO" id="GO:0006909">
    <property type="term" value="P:phagocytosis"/>
    <property type="evidence" value="ECO:0007669"/>
    <property type="project" value="UniProtKB-ARBA"/>
</dbReference>
<keyword evidence="14" id="KW-0645">Protease</keyword>
<evidence type="ECO:0000256" key="4">
    <source>
        <dbReference type="ARBA" id="ARBA00022618"/>
    </source>
</evidence>
<feature type="repeat" description="WD" evidence="13">
    <location>
        <begin position="1228"/>
        <end position="1245"/>
    </location>
</feature>
<dbReference type="InterPro" id="IPR001254">
    <property type="entry name" value="Trypsin_dom"/>
</dbReference>
<feature type="region of interest" description="Disordered" evidence="15">
    <location>
        <begin position="88"/>
        <end position="221"/>
    </location>
</feature>
<dbReference type="GO" id="GO:0070840">
    <property type="term" value="F:dynein complex binding"/>
    <property type="evidence" value="ECO:0007669"/>
    <property type="project" value="UniProtKB-UniRule"/>
</dbReference>
<evidence type="ECO:0000256" key="10">
    <source>
        <dbReference type="ARBA" id="ARBA00023212"/>
    </source>
</evidence>
<dbReference type="PRINTS" id="PR00320">
    <property type="entry name" value="GPROTEINBRPT"/>
</dbReference>
<dbReference type="InterPro" id="IPR043504">
    <property type="entry name" value="Peptidase_S1_PA_chymotrypsin"/>
</dbReference>
<evidence type="ECO:0000256" key="11">
    <source>
        <dbReference type="ARBA" id="ARBA00023306"/>
    </source>
</evidence>
<keyword evidence="18" id="KW-1185">Reference proteome</keyword>
<evidence type="ECO:0000256" key="12">
    <source>
        <dbReference type="HAMAP-Rule" id="MF_03141"/>
    </source>
</evidence>
<keyword evidence="5 12" id="KW-0493">Microtubule</keyword>
<keyword evidence="2 12" id="KW-0963">Cytoplasm</keyword>
<dbReference type="GO" id="GO:0051012">
    <property type="term" value="P:microtubule sliding"/>
    <property type="evidence" value="ECO:0007669"/>
    <property type="project" value="UniProtKB-UniRule"/>
</dbReference>
<keyword evidence="4 12" id="KW-0132">Cell division</keyword>
<dbReference type="SMART" id="SM00320">
    <property type="entry name" value="WD40"/>
    <property type="match status" value="6"/>
</dbReference>
<dbReference type="PROSITE" id="PS00134">
    <property type="entry name" value="TRYPSIN_HIS"/>
    <property type="match status" value="1"/>
</dbReference>
<evidence type="ECO:0000256" key="9">
    <source>
        <dbReference type="ARBA" id="ARBA00023157"/>
    </source>
</evidence>
<dbReference type="GO" id="GO:0051225">
    <property type="term" value="P:spindle assembly"/>
    <property type="evidence" value="ECO:0007669"/>
    <property type="project" value="UniProtKB-ARBA"/>
</dbReference>
<dbReference type="SUPFAM" id="SSF109925">
    <property type="entry name" value="Lissencephaly-1 protein (Lis-1, PAF-AH alpha) N-terminal domain"/>
    <property type="match status" value="1"/>
</dbReference>
<dbReference type="Gene3D" id="2.130.10.10">
    <property type="entry name" value="YVTN repeat-like/Quinoprotein amine dehydrogenase"/>
    <property type="match status" value="1"/>
</dbReference>
<dbReference type="InterPro" id="IPR056795">
    <property type="entry name" value="PAC1-like_LisH-like_dom"/>
</dbReference>
<dbReference type="PROSITE" id="PS50082">
    <property type="entry name" value="WD_REPEATS_2"/>
    <property type="match status" value="6"/>
</dbReference>
<dbReference type="GO" id="GO:0051301">
    <property type="term" value="P:cell division"/>
    <property type="evidence" value="ECO:0007669"/>
    <property type="project" value="UniProtKB-KW"/>
</dbReference>
<dbReference type="PROSITE" id="PS00678">
    <property type="entry name" value="WD_REPEATS_1"/>
    <property type="match status" value="2"/>
</dbReference>
<evidence type="ECO:0000256" key="14">
    <source>
        <dbReference type="RuleBase" id="RU363034"/>
    </source>
</evidence>
<keyword evidence="7 12" id="KW-0498">Mitosis</keyword>
<dbReference type="GO" id="GO:0051299">
    <property type="term" value="P:centrosome separation"/>
    <property type="evidence" value="ECO:0007669"/>
    <property type="project" value="UniProtKB-ARBA"/>
</dbReference>
<proteinExistence type="inferred from homology"/>
<evidence type="ECO:0000256" key="1">
    <source>
        <dbReference type="ARBA" id="ARBA00022448"/>
    </source>
</evidence>
<dbReference type="InterPro" id="IPR001680">
    <property type="entry name" value="WD40_rpt"/>
</dbReference>
<dbReference type="InterPro" id="IPR006594">
    <property type="entry name" value="LisH"/>
</dbReference>
<dbReference type="Pfam" id="PF00400">
    <property type="entry name" value="WD40"/>
    <property type="match status" value="6"/>
</dbReference>
<protein>
    <recommendedName>
        <fullName evidence="12">Lissencephaly-1 homolog</fullName>
    </recommendedName>
</protein>
<evidence type="ECO:0000256" key="6">
    <source>
        <dbReference type="ARBA" id="ARBA00022737"/>
    </source>
</evidence>
<dbReference type="GO" id="GO:0030286">
    <property type="term" value="C:dynein complex"/>
    <property type="evidence" value="ECO:0007669"/>
    <property type="project" value="UniProtKB-ARBA"/>
</dbReference>
<comment type="caution">
    <text evidence="17">The sequence shown here is derived from an EMBL/GenBank/DDBJ whole genome shotgun (WGS) entry which is preliminary data.</text>
</comment>
<keyword evidence="8 12" id="KW-0175">Coiled coil</keyword>
<dbReference type="Pfam" id="PF24951">
    <property type="entry name" value="LisH_PAC1"/>
    <property type="match status" value="1"/>
</dbReference>
<dbReference type="SUPFAM" id="SSF50978">
    <property type="entry name" value="WD40 repeat-like"/>
    <property type="match status" value="1"/>
</dbReference>
<dbReference type="GO" id="GO:0005813">
    <property type="term" value="C:centrosome"/>
    <property type="evidence" value="ECO:0007669"/>
    <property type="project" value="UniProtKB-SubCell"/>
</dbReference>
<keyword evidence="11 12" id="KW-0131">Cell cycle</keyword>
<dbReference type="InterPro" id="IPR017252">
    <property type="entry name" value="Dynein_regulator_LIS1"/>
</dbReference>
<dbReference type="InterPro" id="IPR033116">
    <property type="entry name" value="TRYPSIN_SER"/>
</dbReference>
<keyword evidence="1 12" id="KW-0813">Transport</keyword>
<dbReference type="PANTHER" id="PTHR44129">
    <property type="entry name" value="WD REPEAT-CONTAINING PROTEIN POP1"/>
    <property type="match status" value="1"/>
</dbReference>
<feature type="compositionally biased region" description="Basic residues" evidence="15">
    <location>
        <begin position="120"/>
        <end position="139"/>
    </location>
</feature>
<dbReference type="HAMAP" id="MF_03141">
    <property type="entry name" value="lis1"/>
    <property type="match status" value="1"/>
</dbReference>
<dbReference type="GO" id="GO:0006508">
    <property type="term" value="P:proteolysis"/>
    <property type="evidence" value="ECO:0007669"/>
    <property type="project" value="UniProtKB-KW"/>
</dbReference>
<dbReference type="Pfam" id="PF06658">
    <property type="entry name" value="DUF1168"/>
    <property type="match status" value="1"/>
</dbReference>
<dbReference type="CDD" id="cd00190">
    <property type="entry name" value="Tryp_SPc"/>
    <property type="match status" value="1"/>
</dbReference>
<dbReference type="Gene3D" id="1.20.960.30">
    <property type="match status" value="1"/>
</dbReference>
<dbReference type="GO" id="GO:0023052">
    <property type="term" value="P:signaling"/>
    <property type="evidence" value="ECO:0007669"/>
    <property type="project" value="UniProtKB-ARBA"/>
</dbReference>
<dbReference type="InterPro" id="IPR019775">
    <property type="entry name" value="WD40_repeat_CS"/>
</dbReference>
<gene>
    <name evidence="17" type="ORF">GEV33_012000</name>
</gene>
<dbReference type="InterPro" id="IPR009003">
    <property type="entry name" value="Peptidase_S1_PA"/>
</dbReference>
<evidence type="ECO:0000313" key="18">
    <source>
        <dbReference type="Proteomes" id="UP000719412"/>
    </source>
</evidence>
<name>A0A8J6HAE8_TENMO</name>
<dbReference type="InterPro" id="IPR001314">
    <property type="entry name" value="Peptidase_S1A"/>
</dbReference>
<dbReference type="CDD" id="cd00200">
    <property type="entry name" value="WD40"/>
    <property type="match status" value="1"/>
</dbReference>
<evidence type="ECO:0000256" key="3">
    <source>
        <dbReference type="ARBA" id="ARBA00022574"/>
    </source>
</evidence>
<evidence type="ECO:0000256" key="15">
    <source>
        <dbReference type="SAM" id="MobiDB-lite"/>
    </source>
</evidence>
<feature type="compositionally biased region" description="Basic and acidic residues" evidence="15">
    <location>
        <begin position="164"/>
        <end position="181"/>
    </location>
</feature>
<comment type="similarity">
    <text evidence="12">Belongs to the WD repeat LIS1/nudF family.</text>
</comment>
<comment type="subcellular location">
    <subcellularLocation>
        <location evidence="12">Cytoplasm</location>
        <location evidence="12">Cytoskeleton</location>
    </subcellularLocation>
    <subcellularLocation>
        <location evidence="12">Cytoplasm</location>
        <location evidence="12">Cytoskeleton</location>
        <location evidence="12">Microtubule organizing center</location>
        <location evidence="12">Centrosome</location>
    </subcellularLocation>
    <text evidence="12">Localizes to the plus end of microtubules and to the centrosome.</text>
</comment>
<dbReference type="PROSITE" id="PS50896">
    <property type="entry name" value="LISH"/>
    <property type="match status" value="1"/>
</dbReference>
<keyword evidence="10 12" id="KW-0206">Cytoskeleton</keyword>
<dbReference type="InterPro" id="IPR050349">
    <property type="entry name" value="WD_LIS1/nudF_dynein_reg"/>
</dbReference>
<dbReference type="SMART" id="SM00020">
    <property type="entry name" value="Tryp_SPc"/>
    <property type="match status" value="1"/>
</dbReference>
<comment type="function">
    <text evidence="12">Positively regulates the activity of the minus-end directed microtubule motor protein dynein. May enhance dynein-mediated microtubule sliding by targeting dynein to the microtubule plus end. Required for several dynein- and microtubule-dependent processes.</text>
</comment>
<feature type="compositionally biased region" description="Low complexity" evidence="15">
    <location>
        <begin position="145"/>
        <end position="158"/>
    </location>
</feature>
<dbReference type="InterPro" id="IPR020472">
    <property type="entry name" value="WD40_PAC1"/>
</dbReference>
<evidence type="ECO:0000313" key="17">
    <source>
        <dbReference type="EMBL" id="KAH0810792.1"/>
    </source>
</evidence>
<feature type="compositionally biased region" description="Basic and acidic residues" evidence="15">
    <location>
        <begin position="192"/>
        <end position="218"/>
    </location>
</feature>
<feature type="region of interest" description="Disordered" evidence="15">
    <location>
        <begin position="697"/>
        <end position="720"/>
    </location>
</feature>
<keyword evidence="14" id="KW-0378">Hydrolase</keyword>
<dbReference type="InterPro" id="IPR015943">
    <property type="entry name" value="WD40/YVTN_repeat-like_dom_sf"/>
</dbReference>
<dbReference type="SMART" id="SM00667">
    <property type="entry name" value="LisH"/>
    <property type="match status" value="1"/>
</dbReference>
<dbReference type="InterPro" id="IPR018114">
    <property type="entry name" value="TRYPSIN_HIS"/>
</dbReference>
<keyword evidence="9" id="KW-1015">Disulfide bond</keyword>
<dbReference type="GO" id="GO:0005737">
    <property type="term" value="C:cytoplasm"/>
    <property type="evidence" value="ECO:0007669"/>
    <property type="project" value="UniProtKB-UniRule"/>
</dbReference>
<evidence type="ECO:0000256" key="5">
    <source>
        <dbReference type="ARBA" id="ARBA00022701"/>
    </source>
</evidence>
<dbReference type="Pfam" id="PF00089">
    <property type="entry name" value="Trypsin"/>
    <property type="match status" value="1"/>
</dbReference>
<dbReference type="FunFam" id="2.40.10.10:FF:000068">
    <property type="entry name" value="transmembrane protease serine 2"/>
    <property type="match status" value="1"/>
</dbReference>
<evidence type="ECO:0000259" key="16">
    <source>
        <dbReference type="PROSITE" id="PS50240"/>
    </source>
</evidence>
<keyword evidence="3 13" id="KW-0853">WD repeat</keyword>
<feature type="domain" description="Peptidase S1" evidence="16">
    <location>
        <begin position="1328"/>
        <end position="1545"/>
    </location>
</feature>
<evidence type="ECO:0000256" key="13">
    <source>
        <dbReference type="PROSITE-ProRule" id="PRU00221"/>
    </source>
</evidence>
<dbReference type="FunFam" id="1.20.960.30:FF:000002">
    <property type="entry name" value="Platelet-activating factor acetylhydrolase ib"/>
    <property type="match status" value="1"/>
</dbReference>
<accession>A0A8J6HAE8</accession>
<feature type="repeat" description="WD" evidence="13">
    <location>
        <begin position="1150"/>
        <end position="1191"/>
    </location>
</feature>
<evidence type="ECO:0000256" key="2">
    <source>
        <dbReference type="ARBA" id="ARBA00022490"/>
    </source>
</evidence>
<evidence type="ECO:0000256" key="8">
    <source>
        <dbReference type="ARBA" id="ARBA00023054"/>
    </source>
</evidence>
<dbReference type="GO" id="GO:0007154">
    <property type="term" value="P:cell communication"/>
    <property type="evidence" value="ECO:0007669"/>
    <property type="project" value="UniProtKB-ARBA"/>
</dbReference>
<dbReference type="InterPro" id="IPR009548">
    <property type="entry name" value="Prkrip1"/>
</dbReference>
<keyword evidence="14" id="KW-0720">Serine protease</keyword>
<comment type="domain">
    <text evidence="12">Dimerization mediated by the LisH domain may be required to activate dynein.</text>
</comment>
<dbReference type="Gene3D" id="2.40.10.10">
    <property type="entry name" value="Trypsin-like serine proteases"/>
    <property type="match status" value="2"/>
</dbReference>
<dbReference type="GO" id="GO:0005874">
    <property type="term" value="C:microtubule"/>
    <property type="evidence" value="ECO:0007669"/>
    <property type="project" value="UniProtKB-KW"/>
</dbReference>
<feature type="compositionally biased region" description="Basic and acidic residues" evidence="15">
    <location>
        <begin position="88"/>
        <end position="119"/>
    </location>
</feature>
<dbReference type="GO" id="GO:0000132">
    <property type="term" value="P:establishment of mitotic spindle orientation"/>
    <property type="evidence" value="ECO:0007669"/>
    <property type="project" value="UniProtKB-UniRule"/>
</dbReference>
<dbReference type="SUPFAM" id="SSF50494">
    <property type="entry name" value="Trypsin-like serine proteases"/>
    <property type="match status" value="1"/>
</dbReference>
<reference evidence="17" key="2">
    <citation type="submission" date="2021-08" db="EMBL/GenBank/DDBJ databases">
        <authorList>
            <person name="Eriksson T."/>
        </authorList>
    </citation>
    <scope>NUCLEOTIDE SEQUENCE</scope>
    <source>
        <strain evidence="17">Stoneville</strain>
        <tissue evidence="17">Whole head</tissue>
    </source>
</reference>
<sequence>MGDSSPDINVERESKPIIIRNTTDLQRLKLEKLMKNPDKAVIIPEKPKERGVPVVPDFVRNVMGSSAGAGSGEFHVYRHLRRKEYARQKYMKEKGERERLDNEYHEKLEENKKKAQERTAKKRQKRLKRKQKQKGQNKKLKTESRSSQSDETETSSSEAENDEDSTKGDQKEEKQDLKLEVDASNEESEQVESGKKKTVDEVHSDDNNPKEKDEKADNVENTNKDCSAYKIDSATSNFSETVFRISPIPNSKSAADVETPFAVKFQPLTGPSPNLQLITLRSIDEPTMPVKRGPELPPGAAPRPEPPVVPKSFHPRCHLFADAPRRALPSGRVSFPLQTRTSRLIFPLQIIIRRNYRSGFVTEREMKIETQSPQYDVNKAKLAEPCSISSSICDHQDNGGETHFGVTVKSVDNRFASFLLDRKFANYFCWSTPDVSSDVLGHPETAHVPLIPLNTNSPRSVSIKRNEANISSADSCGGLGRWESIRFRSQEFEPFQLRRVGGRIGGFCAAQNAKLVQHSDCAIFFLAVLIDISLMGDYELRDGTDLLEFISFYCTLTKKSDLPLPPTARVGLGLEATKLSIVAILQINLTFDGQAIVTIVVNSKTKSKICGDAVVNVFAFIFRRESLVIMNITVTVTRFIVRFALDFYRFHGIKLHVSDLHRKIPVIVVSRTRIDPSKSHNGACVNQFSLLESSLRRTEEESHQKRQPCPRHPNNRDDSRRLYLRKNVEIVGSSRTSFETEESGAGCSAFRTGWEQLEKSKSANGRVNKCANGEAKVAIESKTNEIKSFDHFLAGPGELRSVKNAMKNHKSRDGDAIRITFGFVWSDETGEIAFSQFGHSERKVMFHKLQLKFVEHQQEKNRVGEGVDEGPQHRQHFRVFWKSFSVAVATELFSLGRVNELNVSGVEGNLVCCEENEGRSGVKWTGAGPRRVNKAIADYLGSNGYMNALEAFKKETDMPGELERKFGGLLEKKWTSVIRLQKKVMELESKLHEAEKEYIEGAPTRGKRSPAEWIPRPPEKFCLTGHRAPVTRVIFHPMFSLFVSTSEDATIKVWDFETGEYERTLKGHSDAVQDVAFDASGKLLVSCSADMSIKLWDFHQSYECMRTMLGHDHNISSVAFMPGGDLIVSSSRDKTIKMWEVSTGYCVKTFAGHKDWVRVVRPSPDGTFLASCSNDQTVRVWHVYSKECRAELRAHDHVVEFIAWAPESATNAINEAAGVDNKKGAHMGPFLASCSRDKTIRMWDVGAGVALFVLTGHDNWVRGAVFHPGGKFLVSVSDDKTLRVWDLRNKRCLKTLEAHKHFCTSVALIAICNKNENPCVDNYYKWRLIGGQTAQPGEFPFMANLRNESNGFWGGASIISNKWLVTAAHCVYGYTPANLSVEVGSNLLSTGGTPHKLRTIVINPNYDPVTAESDIALLELENEIIFDSLTQPIELGPGVENDSSVVLGWGLVQWGVYPDELQFLPTRVTPVEECAIYWESLVDTQICAFSKDGQGVCCGDSGGPLVSSEGKLVGIVSYGVPCAVGSPDIYTRLSAFSDWITQSTQTVKI</sequence>
<dbReference type="PRINTS" id="PR00722">
    <property type="entry name" value="CHYMOTRYPSIN"/>
</dbReference>
<dbReference type="Proteomes" id="UP000719412">
    <property type="component" value="Unassembled WGS sequence"/>
</dbReference>
<organism evidence="17 18">
    <name type="scientific">Tenebrio molitor</name>
    <name type="common">Yellow mealworm beetle</name>
    <dbReference type="NCBI Taxonomy" id="7067"/>
    <lineage>
        <taxon>Eukaryota</taxon>
        <taxon>Metazoa</taxon>
        <taxon>Ecdysozoa</taxon>
        <taxon>Arthropoda</taxon>
        <taxon>Hexapoda</taxon>
        <taxon>Insecta</taxon>
        <taxon>Pterygota</taxon>
        <taxon>Neoptera</taxon>
        <taxon>Endopterygota</taxon>
        <taxon>Coleoptera</taxon>
        <taxon>Polyphaga</taxon>
        <taxon>Cucujiformia</taxon>
        <taxon>Tenebrionidae</taxon>
        <taxon>Tenebrio</taxon>
    </lineage>
</organism>
<dbReference type="GO" id="GO:0004252">
    <property type="term" value="F:serine-type endopeptidase activity"/>
    <property type="evidence" value="ECO:0007669"/>
    <property type="project" value="InterPro"/>
</dbReference>
<dbReference type="PROSITE" id="PS00135">
    <property type="entry name" value="TRYPSIN_SER"/>
    <property type="match status" value="1"/>
</dbReference>
<feature type="repeat" description="WD" evidence="13">
    <location>
        <begin position="1065"/>
        <end position="1097"/>
    </location>
</feature>
<evidence type="ECO:0000256" key="7">
    <source>
        <dbReference type="ARBA" id="ARBA00022776"/>
    </source>
</evidence>
<feature type="repeat" description="WD" evidence="13">
    <location>
        <begin position="1108"/>
        <end position="1149"/>
    </location>
</feature>
<dbReference type="InterPro" id="IPR036322">
    <property type="entry name" value="WD40_repeat_dom_sf"/>
</dbReference>
<dbReference type="GO" id="GO:0003725">
    <property type="term" value="F:double-stranded RNA binding"/>
    <property type="evidence" value="ECO:0007669"/>
    <property type="project" value="InterPro"/>
</dbReference>
<keyword evidence="6" id="KW-0677">Repeat</keyword>
<dbReference type="InterPro" id="IPR037190">
    <property type="entry name" value="LIS1_N"/>
</dbReference>
<dbReference type="FunFam" id="2.130.10.10:FF:000342">
    <property type="entry name" value="Nuclear distribution protein PAC1"/>
    <property type="match status" value="1"/>
</dbReference>